<dbReference type="OrthoDB" id="101320at2157"/>
<accession>B6YXF2</accession>
<dbReference type="HOGENOM" id="CLU_890311_0_0_2"/>
<keyword evidence="2" id="KW-1185">Reference proteome</keyword>
<dbReference type="STRING" id="523850.TON_1277"/>
<dbReference type="KEGG" id="ton:TON_1277"/>
<proteinExistence type="predicted"/>
<organism evidence="1 2">
    <name type="scientific">Thermococcus onnurineus (strain NA1)</name>
    <dbReference type="NCBI Taxonomy" id="523850"/>
    <lineage>
        <taxon>Archaea</taxon>
        <taxon>Methanobacteriati</taxon>
        <taxon>Methanobacteriota</taxon>
        <taxon>Thermococci</taxon>
        <taxon>Thermococcales</taxon>
        <taxon>Thermococcaceae</taxon>
        <taxon>Thermococcus</taxon>
    </lineage>
</organism>
<gene>
    <name evidence="1" type="ordered locus">TON_1277</name>
</gene>
<dbReference type="Proteomes" id="UP000002727">
    <property type="component" value="Chromosome"/>
</dbReference>
<evidence type="ECO:0000313" key="1">
    <source>
        <dbReference type="EMBL" id="ACJ16765.1"/>
    </source>
</evidence>
<reference evidence="1 2" key="1">
    <citation type="journal article" date="2008" name="J. Bacteriol.">
        <title>The complete genome sequence of Thermococcus onnurineus NA1 reveals a mixed heterotrophic and carboxydotrophic metabolism.</title>
        <authorList>
            <person name="Lee H.S."/>
            <person name="Kang S.G."/>
            <person name="Bae S.S."/>
            <person name="Lim J.K."/>
            <person name="Cho Y."/>
            <person name="Kim Y.J."/>
            <person name="Jeon J.H."/>
            <person name="Cha S.S."/>
            <person name="Kwon K.K."/>
            <person name="Kim H.T."/>
            <person name="Park C.J."/>
            <person name="Lee H.W."/>
            <person name="Kim S.I."/>
            <person name="Chun J."/>
            <person name="Colwell R.R."/>
            <person name="Kim S.J."/>
            <person name="Lee J.H."/>
        </authorList>
    </citation>
    <scope>NUCLEOTIDE SEQUENCE [LARGE SCALE GENOMIC DNA]</scope>
    <source>
        <strain evidence="1 2">NA1</strain>
    </source>
</reference>
<dbReference type="AlphaFoldDB" id="B6YXF2"/>
<dbReference type="eggNOG" id="arCOG10029">
    <property type="taxonomic scope" value="Archaea"/>
</dbReference>
<evidence type="ECO:0000313" key="2">
    <source>
        <dbReference type="Proteomes" id="UP000002727"/>
    </source>
</evidence>
<dbReference type="PATRIC" id="fig|523850.10.peg.1285"/>
<dbReference type="GeneID" id="7018303"/>
<sequence length="284" mass="32117">MKKLGILLLVVFLVGIGAGCIWENTGTSTTPAATSNTASPKVVLQPKHYPTEELLKNMGSIKQFTYLENTSMILHVRISQGNVTRDGGNVTVIYKRKGYIDLDSKEADVNTTTRTFPGGAAVFSRQIIKDDEIYVFSSGTWQKMTNETLGIDPETILNLTWEYNIVSFVAKYLQEEPSNTTIENDTQLLYYQITKEDLDAMTRLFIGSNANMTFNVTNGILEVRFRDGVFVGGRIAYQMEIRIWGKDIYGQEFEVYEKGHVYDEFVVRDINVKKPVKKPVSYRA</sequence>
<dbReference type="RefSeq" id="WP_012572237.1">
    <property type="nucleotide sequence ID" value="NC_011529.1"/>
</dbReference>
<dbReference type="PROSITE" id="PS51257">
    <property type="entry name" value="PROKAR_LIPOPROTEIN"/>
    <property type="match status" value="1"/>
</dbReference>
<name>B6YXF2_THEON</name>
<dbReference type="EMBL" id="CP000855">
    <property type="protein sequence ID" value="ACJ16765.1"/>
    <property type="molecule type" value="Genomic_DNA"/>
</dbReference>
<protein>
    <submittedName>
        <fullName evidence="1">Uncharacterized protein</fullName>
    </submittedName>
</protein>